<dbReference type="InterPro" id="IPR001841">
    <property type="entry name" value="Znf_RING"/>
</dbReference>
<keyword evidence="2" id="KW-0539">Nucleus</keyword>
<keyword evidence="3" id="KW-0479">Metal-binding</keyword>
<reference evidence="6" key="2">
    <citation type="submission" date="2021-03" db="UniProtKB">
        <authorList>
            <consortium name="EnsemblPlants"/>
        </authorList>
    </citation>
    <scope>IDENTIFICATION</scope>
</reference>
<feature type="region of interest" description="Disordered" evidence="4">
    <location>
        <begin position="872"/>
        <end position="922"/>
    </location>
</feature>
<dbReference type="Pfam" id="PF13934">
    <property type="entry name" value="ELYS"/>
    <property type="match status" value="1"/>
</dbReference>
<dbReference type="EnsemblPlants" id="AUR62019990-RA">
    <property type="protein sequence ID" value="AUR62019990-RA:cds"/>
    <property type="gene ID" value="AUR62019990"/>
</dbReference>
<reference evidence="6" key="1">
    <citation type="journal article" date="2017" name="Nature">
        <title>The genome of Chenopodium quinoa.</title>
        <authorList>
            <person name="Jarvis D.E."/>
            <person name="Ho Y.S."/>
            <person name="Lightfoot D.J."/>
            <person name="Schmoeckel S.M."/>
            <person name="Li B."/>
            <person name="Borm T.J.A."/>
            <person name="Ohyanagi H."/>
            <person name="Mineta K."/>
            <person name="Michell C.T."/>
            <person name="Saber N."/>
            <person name="Kharbatia N.M."/>
            <person name="Rupper R.R."/>
            <person name="Sharp A.R."/>
            <person name="Dally N."/>
            <person name="Boughton B.A."/>
            <person name="Woo Y.H."/>
            <person name="Gao G."/>
            <person name="Schijlen E.G.W.M."/>
            <person name="Guo X."/>
            <person name="Momin A.A."/>
            <person name="Negrao S."/>
            <person name="Al-Babili S."/>
            <person name="Gehring C."/>
            <person name="Roessner U."/>
            <person name="Jung C."/>
            <person name="Murphy K."/>
            <person name="Arold S.T."/>
            <person name="Gojobori T."/>
            <person name="van der Linden C.G."/>
            <person name="van Loo E.N."/>
            <person name="Jellen E.N."/>
            <person name="Maughan P.J."/>
            <person name="Tester M."/>
        </authorList>
    </citation>
    <scope>NUCLEOTIDE SEQUENCE [LARGE SCALE GENOMIC DNA]</scope>
    <source>
        <strain evidence="6">cv. PI 614886</strain>
    </source>
</reference>
<keyword evidence="3" id="KW-0862">Zinc</keyword>
<sequence>MDRIRYNTANFPSESTNGVRFASSSSQPDYSSKAVQDALRHLASIDLIDLCNEAKVERCRASRDLRSCGRLVESVLNSCGHASLCAECSQRCDNCPICRTSLPKSGNILRPRLYYENIIDVTDVCMDESAVSSDPVIAFLLDEVVVKDWCKSAFKNIIEQLRGIYNLEITEMKTKMDALLKVLAKLVGLSSVLEVLNLSFKDTHSAKLDDLNRLQESILKTKQHMDMMLWCIRHQFLENVRSRHDNVFTWRSIVRERKSAAVQRAWPEAVELFGESTGQDNSSLFIEDALLNLEVNKGDEQASAIELEVASLQRDGGSSFFRSKIEGLGGSYPFENVRAAIDTLFLCEGSDMVVAKRAILLYYLFDRHWTTADEEWRLVVDDFAATFSITRHSLLESLTFYLLDDHTDEALQEACHLLPEIAGPESHPKIAKVLLERKAPDSALMFLRWCGRDGGAEVSLSEAVTAIRVRVECGLLTEAFMYQRMLCMKVKEKQLNHKLPVDAFDESEGEVRSWTDWVLVLVTEICYLCVRRNIVDRVIELPWNDDEERHLHKCLLDCAIDNPLATAGSLLVVFYLQRHRYIDAYHTNKELQLVEEDFLSKNSGDEEGLYRMRSSADWRSGLVNKAVELLPEVEQQQLMAGKLPEDRALCVDRADCQREANIGRVREEASSTPSASSSLCSSLILQMEHDTSFKSSGFPISKPAGHVGDTEPEFQNHASPSTSHGNFFMDTEKSLKPPFSMVKNSKLDDVLTSGIRSMKASALKDFNRASSRLFNGEFQDAQLDEVSPLVEQNGLFGPLPKVSPPHSRRVMAKPTRTPSSNRGLLDDSPEERFKTASGKRFSPRDLDRPGNTASLGDAMDISWSREVFSSPATDFNASSAQRWRSDETSEEEEQQSPEKLRVASSRPTTTKRSSIRGRLSRR</sequence>
<dbReference type="InterPro" id="IPR013083">
    <property type="entry name" value="Znf_RING/FYVE/PHD"/>
</dbReference>
<protein>
    <recommendedName>
        <fullName evidence="5">RING-type domain-containing protein</fullName>
    </recommendedName>
</protein>
<feature type="compositionally biased region" description="Basic residues" evidence="4">
    <location>
        <begin position="913"/>
        <end position="922"/>
    </location>
</feature>
<dbReference type="Gramene" id="AUR62019990-RA">
    <property type="protein sequence ID" value="AUR62019990-RA:cds"/>
    <property type="gene ID" value="AUR62019990"/>
</dbReference>
<evidence type="ECO:0000259" key="5">
    <source>
        <dbReference type="PROSITE" id="PS50089"/>
    </source>
</evidence>
<dbReference type="PANTHER" id="PTHR47358">
    <property type="entry name" value="E3 UBIQUITIN-PROTEIN LIGASE HOS1"/>
    <property type="match status" value="1"/>
</dbReference>
<accession>A0A803LWY9</accession>
<feature type="domain" description="RING-type" evidence="5">
    <location>
        <begin position="68"/>
        <end position="99"/>
    </location>
</feature>
<dbReference type="Proteomes" id="UP000596660">
    <property type="component" value="Unplaced"/>
</dbReference>
<dbReference type="PROSITE" id="PS50089">
    <property type="entry name" value="ZF_RING_2"/>
    <property type="match status" value="1"/>
</dbReference>
<comment type="subcellular location">
    <subcellularLocation>
        <location evidence="1">Nucleus</location>
    </subcellularLocation>
</comment>
<dbReference type="GO" id="GO:0008270">
    <property type="term" value="F:zinc ion binding"/>
    <property type="evidence" value="ECO:0007669"/>
    <property type="project" value="UniProtKB-KW"/>
</dbReference>
<dbReference type="InterPro" id="IPR025151">
    <property type="entry name" value="ELYS_dom"/>
</dbReference>
<organism evidence="6 7">
    <name type="scientific">Chenopodium quinoa</name>
    <name type="common">Quinoa</name>
    <dbReference type="NCBI Taxonomy" id="63459"/>
    <lineage>
        <taxon>Eukaryota</taxon>
        <taxon>Viridiplantae</taxon>
        <taxon>Streptophyta</taxon>
        <taxon>Embryophyta</taxon>
        <taxon>Tracheophyta</taxon>
        <taxon>Spermatophyta</taxon>
        <taxon>Magnoliopsida</taxon>
        <taxon>eudicotyledons</taxon>
        <taxon>Gunneridae</taxon>
        <taxon>Pentapetalae</taxon>
        <taxon>Caryophyllales</taxon>
        <taxon>Chenopodiaceae</taxon>
        <taxon>Chenopodioideae</taxon>
        <taxon>Atripliceae</taxon>
        <taxon>Chenopodium</taxon>
    </lineage>
</organism>
<feature type="region of interest" description="Disordered" evidence="4">
    <location>
        <begin position="796"/>
        <end position="857"/>
    </location>
</feature>
<dbReference type="AlphaFoldDB" id="A0A803LWY9"/>
<dbReference type="Gene3D" id="3.30.40.10">
    <property type="entry name" value="Zinc/RING finger domain, C3HC4 (zinc finger)"/>
    <property type="match status" value="1"/>
</dbReference>
<dbReference type="PANTHER" id="PTHR47358:SF2">
    <property type="entry name" value="E3 UBIQUITIN-PROTEIN LIGASE HOS1"/>
    <property type="match status" value="1"/>
</dbReference>
<dbReference type="GO" id="GO:0016567">
    <property type="term" value="P:protein ubiquitination"/>
    <property type="evidence" value="ECO:0007669"/>
    <property type="project" value="InterPro"/>
</dbReference>
<evidence type="ECO:0000256" key="1">
    <source>
        <dbReference type="ARBA" id="ARBA00004123"/>
    </source>
</evidence>
<keyword evidence="3" id="KW-0863">Zinc-finger</keyword>
<dbReference type="InterPro" id="IPR044718">
    <property type="entry name" value="HOS1"/>
</dbReference>
<evidence type="ECO:0000256" key="3">
    <source>
        <dbReference type="PROSITE-ProRule" id="PRU00175"/>
    </source>
</evidence>
<dbReference type="GO" id="GO:0004842">
    <property type="term" value="F:ubiquitin-protein transferase activity"/>
    <property type="evidence" value="ECO:0007669"/>
    <property type="project" value="InterPro"/>
</dbReference>
<dbReference type="OMA" id="HASLCKE"/>
<name>A0A803LWY9_CHEQI</name>
<dbReference type="GO" id="GO:0005634">
    <property type="term" value="C:nucleus"/>
    <property type="evidence" value="ECO:0007669"/>
    <property type="project" value="UniProtKB-SubCell"/>
</dbReference>
<evidence type="ECO:0000256" key="4">
    <source>
        <dbReference type="SAM" id="MobiDB-lite"/>
    </source>
</evidence>
<evidence type="ECO:0000256" key="2">
    <source>
        <dbReference type="ARBA" id="ARBA00023242"/>
    </source>
</evidence>
<evidence type="ECO:0000313" key="6">
    <source>
        <dbReference type="EnsemblPlants" id="AUR62019990-RA:cds"/>
    </source>
</evidence>
<evidence type="ECO:0000313" key="7">
    <source>
        <dbReference type="Proteomes" id="UP000596660"/>
    </source>
</evidence>
<proteinExistence type="predicted"/>
<feature type="compositionally biased region" description="Polar residues" evidence="4">
    <location>
        <begin position="872"/>
        <end position="882"/>
    </location>
</feature>
<keyword evidence="7" id="KW-1185">Reference proteome</keyword>